<gene>
    <name evidence="3" type="ORF">CFIO01_07306</name>
</gene>
<feature type="compositionally biased region" description="Low complexity" evidence="1">
    <location>
        <begin position="94"/>
        <end position="106"/>
    </location>
</feature>
<feature type="region of interest" description="Disordered" evidence="1">
    <location>
        <begin position="286"/>
        <end position="332"/>
    </location>
</feature>
<reference evidence="3 4" key="1">
    <citation type="submission" date="2014-02" db="EMBL/GenBank/DDBJ databases">
        <title>The genome sequence of Colletotrichum fioriniae PJ7.</title>
        <authorList>
            <person name="Baroncelli R."/>
            <person name="Thon M.R."/>
        </authorList>
    </citation>
    <scope>NUCLEOTIDE SEQUENCE [LARGE SCALE GENOMIC DNA]</scope>
    <source>
        <strain evidence="3 4">PJ7</strain>
    </source>
</reference>
<proteinExistence type="predicted"/>
<keyword evidence="4" id="KW-1185">Reference proteome</keyword>
<evidence type="ECO:0000256" key="1">
    <source>
        <dbReference type="SAM" id="MobiDB-lite"/>
    </source>
</evidence>
<keyword evidence="2" id="KW-0472">Membrane</keyword>
<dbReference type="AlphaFoldDB" id="A0A010RNS7"/>
<dbReference type="KEGG" id="cfj:CFIO01_07306"/>
<name>A0A010RNS7_9PEZI</name>
<dbReference type="HOGENOM" id="CLU_667324_0_0_1"/>
<comment type="caution">
    <text evidence="3">The sequence shown here is derived from an EMBL/GenBank/DDBJ whole genome shotgun (WGS) entry which is preliminary data.</text>
</comment>
<feature type="transmembrane region" description="Helical" evidence="2">
    <location>
        <begin position="168"/>
        <end position="192"/>
    </location>
</feature>
<dbReference type="EMBL" id="JARH01000541">
    <property type="protein sequence ID" value="EXF79624.1"/>
    <property type="molecule type" value="Genomic_DNA"/>
</dbReference>
<feature type="compositionally biased region" description="Polar residues" evidence="1">
    <location>
        <begin position="118"/>
        <end position="127"/>
    </location>
</feature>
<evidence type="ECO:0000256" key="2">
    <source>
        <dbReference type="SAM" id="Phobius"/>
    </source>
</evidence>
<feature type="compositionally biased region" description="Polar residues" evidence="1">
    <location>
        <begin position="296"/>
        <end position="331"/>
    </location>
</feature>
<dbReference type="eggNOG" id="ENOG502SBXC">
    <property type="taxonomic scope" value="Eukaryota"/>
</dbReference>
<evidence type="ECO:0000313" key="3">
    <source>
        <dbReference type="EMBL" id="EXF79624.1"/>
    </source>
</evidence>
<dbReference type="Proteomes" id="UP000020467">
    <property type="component" value="Unassembled WGS sequence"/>
</dbReference>
<organism evidence="3 4">
    <name type="scientific">Colletotrichum fioriniae PJ7</name>
    <dbReference type="NCBI Taxonomy" id="1445577"/>
    <lineage>
        <taxon>Eukaryota</taxon>
        <taxon>Fungi</taxon>
        <taxon>Dikarya</taxon>
        <taxon>Ascomycota</taxon>
        <taxon>Pezizomycotina</taxon>
        <taxon>Sordariomycetes</taxon>
        <taxon>Hypocreomycetidae</taxon>
        <taxon>Glomerellales</taxon>
        <taxon>Glomerellaceae</taxon>
        <taxon>Colletotrichum</taxon>
        <taxon>Colletotrichum acutatum species complex</taxon>
    </lineage>
</organism>
<protein>
    <submittedName>
        <fullName evidence="3">Uncharacterized protein</fullName>
    </submittedName>
</protein>
<sequence length="427" mass="45895">MDNFIPAREAKVCPIGSYHYTCSGFEGCCEVNPCETTRCPDEYNPYLTATELQAQKTIASVAAPVLVSPTSSSSKASSTTTDKKVQASTSSGNPTTTFSTPEPTATGGIWLTDDRGSPASTIASDDSTGTPFFVSPHTYTPTVPVETQAIDASAPALAVKSDQHDLPVAAQAGIAVSALVVICMVIAAYFLCTKQRKKLRASRESISSISKDGRKHSSEDETSQPAMTTNPFCPEEVFSPYGRRYEEPQTRFNRVNDMSASRMMNHPVSPDTRDSMSMRMPPPPIPSPAMSPGTFRATTASPDFLSRTATTTPDVGYRTANSTPDFTSRMTTPDYMSRLGTATPELHGPPQQAAVAELASPGLPKVVEIHSSRSGLQKYKPYRPDGGSLYPVAETTPSYLTGTLNATEHERSEGRYVTSWSKWDPAA</sequence>
<keyword evidence="2" id="KW-1133">Transmembrane helix</keyword>
<evidence type="ECO:0000313" key="4">
    <source>
        <dbReference type="Proteomes" id="UP000020467"/>
    </source>
</evidence>
<feature type="region of interest" description="Disordered" evidence="1">
    <location>
        <begin position="201"/>
        <end position="233"/>
    </location>
</feature>
<keyword evidence="2" id="KW-0812">Transmembrane</keyword>
<feature type="compositionally biased region" description="Low complexity" evidence="1">
    <location>
        <begin position="69"/>
        <end position="80"/>
    </location>
</feature>
<dbReference type="OrthoDB" id="5431298at2759"/>
<dbReference type="STRING" id="1445577.A0A010RNS7"/>
<feature type="region of interest" description="Disordered" evidence="1">
    <location>
        <begin position="69"/>
        <end position="127"/>
    </location>
</feature>
<accession>A0A010RNS7</accession>